<dbReference type="STRING" id="45357.A0A2V1B0X5"/>
<feature type="chain" id="PRO_5016177256" evidence="4">
    <location>
        <begin position="21"/>
        <end position="429"/>
    </location>
</feature>
<dbReference type="Gene3D" id="3.40.800.10">
    <property type="entry name" value="Ureohydrolase domain"/>
    <property type="match status" value="1"/>
</dbReference>
<evidence type="ECO:0000313" key="5">
    <source>
        <dbReference type="EMBL" id="PVH23805.1"/>
    </source>
</evidence>
<keyword evidence="2" id="KW-0479">Metal-binding</keyword>
<evidence type="ECO:0000313" key="6">
    <source>
        <dbReference type="Proteomes" id="UP000244309"/>
    </source>
</evidence>
<dbReference type="NCBIfam" id="TIGR01230">
    <property type="entry name" value="agmatinase"/>
    <property type="match status" value="1"/>
</dbReference>
<sequence length="429" mass="47198">MKLSIGTLAAVSSFLSAATASPDGEASLSEIWGEAWPFQGINTFAHLPSHNCLAERDLQYDIALIGVPFDTAVSYRPGARFGPRAIRAASQRQTSLRGFNPRALYNPYKEWASVVDCGDIPVSPMDNVLAFEQMTVGFEELLFEHDSNKEAAKPRYIALGGDHSVLLPHIRALYKLYGPLNVIHFDAHLDTWKPDKYPSYWHTKQSEVSHGSMLWKAYEEGLTTKNNVHAGLRTKLCGAEDWEDDDEQGWLRISADDVWLNGADYVVKQILKRIPKNSPTYISVDIDVLDPAFASGTGTQEPGGWLPRELIHILRGIESLQLVGADVVEVSPAYDHAEVTATNGAQVAYELITSMAKTGPLKLPFTSGLKAEYKRSAEQKQKAFEAVDATILNIDTGDENAQQVLAKRASELEKSLADIKELQKSAGGN</sequence>
<dbReference type="InterPro" id="IPR006035">
    <property type="entry name" value="Ureohydrolase"/>
</dbReference>
<evidence type="ECO:0000256" key="4">
    <source>
        <dbReference type="SAM" id="SignalP"/>
    </source>
</evidence>
<dbReference type="FunFam" id="3.40.800.10:FF:000014">
    <property type="entry name" value="Arginase family protein"/>
    <property type="match status" value="1"/>
</dbReference>
<keyword evidence="4" id="KW-0732">Signal</keyword>
<dbReference type="VEuPathDB" id="FungiDB:CXQ85_004099"/>
<dbReference type="PROSITE" id="PS51409">
    <property type="entry name" value="ARGINASE_2"/>
    <property type="match status" value="1"/>
</dbReference>
<dbReference type="EMBL" id="PKFO01000011">
    <property type="protein sequence ID" value="PVH23805.1"/>
    <property type="molecule type" value="Genomic_DNA"/>
</dbReference>
<dbReference type="PANTHER" id="PTHR11358:SF26">
    <property type="entry name" value="GUANIDINO ACID HYDROLASE, MITOCHONDRIAL"/>
    <property type="match status" value="1"/>
</dbReference>
<comment type="similarity">
    <text evidence="1">Belongs to the arginase family. Agmatinase subfamily.</text>
</comment>
<dbReference type="Proteomes" id="UP000244309">
    <property type="component" value="Unassembled WGS sequence"/>
</dbReference>
<dbReference type="GO" id="GO:0008783">
    <property type="term" value="F:agmatinase activity"/>
    <property type="evidence" value="ECO:0007669"/>
    <property type="project" value="TreeGrafter"/>
</dbReference>
<dbReference type="GO" id="GO:0033389">
    <property type="term" value="P:putrescine biosynthetic process from arginine, via agmatine"/>
    <property type="evidence" value="ECO:0007669"/>
    <property type="project" value="TreeGrafter"/>
</dbReference>
<dbReference type="SUPFAM" id="SSF52768">
    <property type="entry name" value="Arginase/deacetylase"/>
    <property type="match status" value="1"/>
</dbReference>
<reference evidence="5 6" key="1">
    <citation type="submission" date="2017-12" db="EMBL/GenBank/DDBJ databases">
        <title>Genome Sequence of a Multidrug-Resistant Candida haemulonii Isolate from a Patient with Chronic Leg Ulcers in Israel.</title>
        <authorList>
            <person name="Chow N.A."/>
            <person name="Gade L."/>
            <person name="Batra D."/>
            <person name="Rowe L.A."/>
            <person name="Ben-Ami R."/>
            <person name="Loparev V.N."/>
            <person name="Litvintseva A.P."/>
        </authorList>
    </citation>
    <scope>NUCLEOTIDE SEQUENCE [LARGE SCALE GENOMIC DNA]</scope>
    <source>
        <strain evidence="5 6">B11899</strain>
    </source>
</reference>
<keyword evidence="6" id="KW-1185">Reference proteome</keyword>
<evidence type="ECO:0000256" key="2">
    <source>
        <dbReference type="ARBA" id="ARBA00022723"/>
    </source>
</evidence>
<evidence type="ECO:0000256" key="1">
    <source>
        <dbReference type="ARBA" id="ARBA00009227"/>
    </source>
</evidence>
<dbReference type="PANTHER" id="PTHR11358">
    <property type="entry name" value="ARGINASE/AGMATINASE"/>
    <property type="match status" value="1"/>
</dbReference>
<keyword evidence="3" id="KW-0378">Hydrolase</keyword>
<dbReference type="AlphaFoldDB" id="A0A2V1B0X5"/>
<evidence type="ECO:0000256" key="3">
    <source>
        <dbReference type="ARBA" id="ARBA00022801"/>
    </source>
</evidence>
<feature type="signal peptide" evidence="4">
    <location>
        <begin position="1"/>
        <end position="20"/>
    </location>
</feature>
<protein>
    <submittedName>
        <fullName evidence="5">Agmatinase</fullName>
    </submittedName>
</protein>
<dbReference type="Pfam" id="PF00491">
    <property type="entry name" value="Arginase"/>
    <property type="match status" value="1"/>
</dbReference>
<dbReference type="CDD" id="cd11592">
    <property type="entry name" value="Agmatinase_PAH"/>
    <property type="match status" value="1"/>
</dbReference>
<dbReference type="GeneID" id="37009429"/>
<name>A0A2V1B0X5_9ASCO</name>
<dbReference type="InterPro" id="IPR023696">
    <property type="entry name" value="Ureohydrolase_dom_sf"/>
</dbReference>
<accession>A0A2V1B0X5</accession>
<dbReference type="InterPro" id="IPR005925">
    <property type="entry name" value="Agmatinase-rel"/>
</dbReference>
<comment type="caution">
    <text evidence="5">The sequence shown here is derived from an EMBL/GenBank/DDBJ whole genome shotgun (WGS) entry which is preliminary data.</text>
</comment>
<dbReference type="RefSeq" id="XP_025344745.1">
    <property type="nucleotide sequence ID" value="XM_025487729.1"/>
</dbReference>
<dbReference type="PRINTS" id="PR00116">
    <property type="entry name" value="ARGINASE"/>
</dbReference>
<dbReference type="GO" id="GO:0046872">
    <property type="term" value="F:metal ion binding"/>
    <property type="evidence" value="ECO:0007669"/>
    <property type="project" value="UniProtKB-KW"/>
</dbReference>
<gene>
    <name evidence="5" type="ORF">CXQ85_004099</name>
</gene>
<organism evidence="5 6">
    <name type="scientific">Candidozyma haemuli</name>
    <dbReference type="NCBI Taxonomy" id="45357"/>
    <lineage>
        <taxon>Eukaryota</taxon>
        <taxon>Fungi</taxon>
        <taxon>Dikarya</taxon>
        <taxon>Ascomycota</taxon>
        <taxon>Saccharomycotina</taxon>
        <taxon>Pichiomycetes</taxon>
        <taxon>Metschnikowiaceae</taxon>
        <taxon>Candidozyma</taxon>
    </lineage>
</organism>
<dbReference type="OrthoDB" id="288726at2759"/>
<proteinExistence type="inferred from homology"/>